<name>A0A2N3Y5G9_SACSN</name>
<dbReference type="InterPro" id="IPR000835">
    <property type="entry name" value="HTH_MarR-typ"/>
</dbReference>
<dbReference type="InterPro" id="IPR039422">
    <property type="entry name" value="MarR/SlyA-like"/>
</dbReference>
<dbReference type="PROSITE" id="PS50995">
    <property type="entry name" value="HTH_MARR_2"/>
    <property type="match status" value="1"/>
</dbReference>
<reference evidence="2" key="1">
    <citation type="submission" date="2017-12" db="EMBL/GenBank/DDBJ databases">
        <title>Sequencing the genomes of 1000 Actinobacteria strains.</title>
        <authorList>
            <person name="Klenk H.-P."/>
        </authorList>
    </citation>
    <scope>NUCLEOTIDE SEQUENCE [LARGE SCALE GENOMIC DNA]</scope>
    <source>
        <strain evidence="2">DSM 44228</strain>
    </source>
</reference>
<dbReference type="PANTHER" id="PTHR33164:SF94">
    <property type="entry name" value="TRANSCRIPTIONAL REGULATORY PROTEIN-RELATED"/>
    <property type="match status" value="1"/>
</dbReference>
<protein>
    <submittedName>
        <fullName evidence="2">DNA-binding MarR family transcriptional regulator</fullName>
    </submittedName>
</protein>
<dbReference type="Pfam" id="PF12802">
    <property type="entry name" value="MarR_2"/>
    <property type="match status" value="1"/>
</dbReference>
<dbReference type="OrthoDB" id="3830756at2"/>
<sequence length="166" mass="18741">MQPARRREYDIVRQSDPLPDEFLDDVETAARALVVVWGRSAERLRPKVSPSQLRALIVVDRHATINLMSLADELGSIPSVTSRLCDRLQAAGLLVREVSVGDRREIVLKLSKDGRRLLRQFRRDRKADLEAVLQQMNPRSRSALRTGLEAFYSAANELGLPDQELA</sequence>
<dbReference type="GO" id="GO:0003700">
    <property type="term" value="F:DNA-binding transcription factor activity"/>
    <property type="evidence" value="ECO:0007669"/>
    <property type="project" value="InterPro"/>
</dbReference>
<gene>
    <name evidence="2" type="ORF">A8926_6242</name>
</gene>
<dbReference type="GO" id="GO:0006950">
    <property type="term" value="P:response to stress"/>
    <property type="evidence" value="ECO:0007669"/>
    <property type="project" value="TreeGrafter"/>
</dbReference>
<keyword evidence="3" id="KW-1185">Reference proteome</keyword>
<comment type="caution">
    <text evidence="2">The sequence shown here is derived from an EMBL/GenBank/DDBJ whole genome shotgun (WGS) entry which is preliminary data.</text>
</comment>
<dbReference type="AlphaFoldDB" id="A0A2N3Y5G9"/>
<dbReference type="SMART" id="SM00347">
    <property type="entry name" value="HTH_MARR"/>
    <property type="match status" value="1"/>
</dbReference>
<evidence type="ECO:0000313" key="2">
    <source>
        <dbReference type="EMBL" id="PKW18176.1"/>
    </source>
</evidence>
<evidence type="ECO:0000259" key="1">
    <source>
        <dbReference type="PROSITE" id="PS50995"/>
    </source>
</evidence>
<dbReference type="SUPFAM" id="SSF46785">
    <property type="entry name" value="Winged helix' DNA-binding domain"/>
    <property type="match status" value="1"/>
</dbReference>
<dbReference type="InterPro" id="IPR036388">
    <property type="entry name" value="WH-like_DNA-bd_sf"/>
</dbReference>
<accession>A0A2N3Y5G9</accession>
<dbReference type="STRING" id="994479.GCA_000194155_06890"/>
<dbReference type="GO" id="GO:0003677">
    <property type="term" value="F:DNA binding"/>
    <property type="evidence" value="ECO:0007669"/>
    <property type="project" value="UniProtKB-KW"/>
</dbReference>
<evidence type="ECO:0000313" key="3">
    <source>
        <dbReference type="Proteomes" id="UP000233786"/>
    </source>
</evidence>
<proteinExistence type="predicted"/>
<dbReference type="EMBL" id="PJNB01000001">
    <property type="protein sequence ID" value="PKW18176.1"/>
    <property type="molecule type" value="Genomic_DNA"/>
</dbReference>
<organism evidence="2 3">
    <name type="scientific">Saccharopolyspora spinosa</name>
    <dbReference type="NCBI Taxonomy" id="60894"/>
    <lineage>
        <taxon>Bacteria</taxon>
        <taxon>Bacillati</taxon>
        <taxon>Actinomycetota</taxon>
        <taxon>Actinomycetes</taxon>
        <taxon>Pseudonocardiales</taxon>
        <taxon>Pseudonocardiaceae</taxon>
        <taxon>Saccharopolyspora</taxon>
    </lineage>
</organism>
<feature type="domain" description="HTH marR-type" evidence="1">
    <location>
        <begin position="19"/>
        <end position="153"/>
    </location>
</feature>
<dbReference type="Gene3D" id="1.10.10.10">
    <property type="entry name" value="Winged helix-like DNA-binding domain superfamily/Winged helix DNA-binding domain"/>
    <property type="match status" value="1"/>
</dbReference>
<dbReference type="InterPro" id="IPR036390">
    <property type="entry name" value="WH_DNA-bd_sf"/>
</dbReference>
<keyword evidence="2" id="KW-0238">DNA-binding</keyword>
<dbReference type="Proteomes" id="UP000233786">
    <property type="component" value="Unassembled WGS sequence"/>
</dbReference>
<dbReference type="PANTHER" id="PTHR33164">
    <property type="entry name" value="TRANSCRIPTIONAL REGULATOR, MARR FAMILY"/>
    <property type="match status" value="1"/>
</dbReference>